<name>A0A2K4ZQN7_9FIRM</name>
<feature type="domain" description="AAA+ ATPase" evidence="1">
    <location>
        <begin position="40"/>
        <end position="316"/>
    </location>
</feature>
<proteinExistence type="predicted"/>
<dbReference type="InterPro" id="IPR041685">
    <property type="entry name" value="AAA_GajA/Old/RecF-like"/>
</dbReference>
<dbReference type="PANTHER" id="PTHR43581:SF2">
    <property type="entry name" value="EXCINUCLEASE ATPASE SUBUNIT"/>
    <property type="match status" value="1"/>
</dbReference>
<evidence type="ECO:0000313" key="3">
    <source>
        <dbReference type="Proteomes" id="UP000236311"/>
    </source>
</evidence>
<evidence type="ECO:0000313" key="2">
    <source>
        <dbReference type="EMBL" id="SOY32803.1"/>
    </source>
</evidence>
<dbReference type="AlphaFoldDB" id="A0A2K4ZQN7"/>
<dbReference type="Pfam" id="PF13304">
    <property type="entry name" value="AAA_21"/>
    <property type="match status" value="1"/>
</dbReference>
<accession>A0A2K4ZQN7</accession>
<organism evidence="2 3">
    <name type="scientific">Acetatifactor muris</name>
    <dbReference type="NCBI Taxonomy" id="879566"/>
    <lineage>
        <taxon>Bacteria</taxon>
        <taxon>Bacillati</taxon>
        <taxon>Bacillota</taxon>
        <taxon>Clostridia</taxon>
        <taxon>Lachnospirales</taxon>
        <taxon>Lachnospiraceae</taxon>
        <taxon>Acetatifactor</taxon>
    </lineage>
</organism>
<dbReference type="InterPro" id="IPR051396">
    <property type="entry name" value="Bact_Antivir_Def_Nuclease"/>
</dbReference>
<dbReference type="SMART" id="SM00382">
    <property type="entry name" value="AAA"/>
    <property type="match status" value="1"/>
</dbReference>
<dbReference type="SUPFAM" id="SSF52540">
    <property type="entry name" value="P-loop containing nucleoside triphosphate hydrolases"/>
    <property type="match status" value="1"/>
</dbReference>
<sequence>MENLILPQTYILGDGEKSMKIEKMTIDNINGIKHLDLNFNEGLNLICGENGVGKTTVLKAIAYQFLYGQDSFIKKHYGAENGCVKLCLNTGEYIGYIVTDFVPGYINRYDGDYERGNNVIYFSSSRFINYEKIDALHTFKNINIDNSNTHSSQLLVSGVDNNIKNWFINQYIFSKVEYSLDKYQQNNLDLSINVFNLLDKNLTVFTVKSDYEIMLKNKENEIYFEMLSDGYKSCIYILLGIIKEIEYRFPDINAVEFDNIIMIDEIDMHLHPQWQAKLVKVLKETFPKAQIIATTHSPSVLQNAKAEEIIPLYKDENGDVHIKELHLGEYGLQGWTLEEIMKDVMGMESTTSDLYAKIMHEFDQAMKEDNVKVAKEKYELLNKMWHPNNVLRQLLKIQMAGMEE</sequence>
<dbReference type="InterPro" id="IPR027417">
    <property type="entry name" value="P-loop_NTPase"/>
</dbReference>
<dbReference type="Pfam" id="PF13175">
    <property type="entry name" value="AAA_15"/>
    <property type="match status" value="1"/>
</dbReference>
<dbReference type="PANTHER" id="PTHR43581">
    <property type="entry name" value="ATP/GTP PHOSPHATASE"/>
    <property type="match status" value="1"/>
</dbReference>
<dbReference type="GO" id="GO:0016887">
    <property type="term" value="F:ATP hydrolysis activity"/>
    <property type="evidence" value="ECO:0007669"/>
    <property type="project" value="InterPro"/>
</dbReference>
<evidence type="ECO:0000259" key="1">
    <source>
        <dbReference type="SMART" id="SM00382"/>
    </source>
</evidence>
<protein>
    <submittedName>
        <fullName evidence="2">Recombination protein F</fullName>
    </submittedName>
</protein>
<keyword evidence="3" id="KW-1185">Reference proteome</keyword>
<gene>
    <name evidence="2" type="ORF">AMURIS_05571</name>
</gene>
<dbReference type="InterPro" id="IPR003959">
    <property type="entry name" value="ATPase_AAA_core"/>
</dbReference>
<reference evidence="2 3" key="1">
    <citation type="submission" date="2018-01" db="EMBL/GenBank/DDBJ databases">
        <authorList>
            <person name="Gaut B.S."/>
            <person name="Morton B.R."/>
            <person name="Clegg M.T."/>
            <person name="Duvall M.R."/>
        </authorList>
    </citation>
    <scope>NUCLEOTIDE SEQUENCE [LARGE SCALE GENOMIC DNA]</scope>
    <source>
        <strain evidence="2">GP69</strain>
    </source>
</reference>
<dbReference type="Proteomes" id="UP000236311">
    <property type="component" value="Unassembled WGS sequence"/>
</dbReference>
<dbReference type="InterPro" id="IPR003593">
    <property type="entry name" value="AAA+_ATPase"/>
</dbReference>
<dbReference type="EMBL" id="OFSM01000074">
    <property type="protein sequence ID" value="SOY32803.1"/>
    <property type="molecule type" value="Genomic_DNA"/>
</dbReference>
<dbReference type="Gene3D" id="3.40.50.300">
    <property type="entry name" value="P-loop containing nucleotide triphosphate hydrolases"/>
    <property type="match status" value="1"/>
</dbReference>
<dbReference type="GO" id="GO:0005524">
    <property type="term" value="F:ATP binding"/>
    <property type="evidence" value="ECO:0007669"/>
    <property type="project" value="InterPro"/>
</dbReference>